<comment type="caution">
    <text evidence="3">The sequence shown here is derived from an EMBL/GenBank/DDBJ whole genome shotgun (WGS) entry which is preliminary data.</text>
</comment>
<keyword evidence="4" id="KW-1185">Reference proteome</keyword>
<proteinExistence type="predicted"/>
<evidence type="ECO:0000256" key="1">
    <source>
        <dbReference type="SAM" id="Phobius"/>
    </source>
</evidence>
<name>A0ABD3QRU3_9STRA</name>
<sequence>MYISRKELTLIFMSSLPLLVLPARFECTTNESGTIEAGAVCCRTSLDFGLFSCIDGPEPRKVLMTFKVPEIHIGIEVLDNIIERIDFQGSYGVLGPDKATQDGGNKSLQYSIIIGAVLSYVIYQTMLSNKQTKVAKRITSASIVLAILFMTCFYFSSLDIQNAAVRFPFILSAFLYILRVLEAYFGFVPKGASGSAWMYCIYFTLPVEIVYDEKTGKPVKSTRKDVLHSVWVLLHTYAFNTVFFSFLCHYDYMPFGATKAGRLEENAAWTGYFDPMHIGNCFFLGLWFQQVLAWGAAIVEFALQALIGWKCVPMIDSPLYATTKPSDFWSKRWNTVRGIYKPARQYYSVITSSILAFVASGLMHEWIVYLGFKYDRTDIEGAYYNPSNIVIGTNFLFFIYGAVPVVFEKLLGRIGVIERIWESLPRPVKTCLVLMTSLPLAFWFANPYMHGRLFLDYEGLGITIFKME</sequence>
<feature type="chain" id="PRO_5044874646" description="Wax synthase domain-containing protein" evidence="2">
    <location>
        <begin position="23"/>
        <end position="468"/>
    </location>
</feature>
<keyword evidence="1" id="KW-0812">Transmembrane</keyword>
<organism evidence="3 4">
    <name type="scientific">Cyclotella atomus</name>
    <dbReference type="NCBI Taxonomy" id="382360"/>
    <lineage>
        <taxon>Eukaryota</taxon>
        <taxon>Sar</taxon>
        <taxon>Stramenopiles</taxon>
        <taxon>Ochrophyta</taxon>
        <taxon>Bacillariophyta</taxon>
        <taxon>Coscinodiscophyceae</taxon>
        <taxon>Thalassiosirophycidae</taxon>
        <taxon>Stephanodiscales</taxon>
        <taxon>Stephanodiscaceae</taxon>
        <taxon>Cyclotella</taxon>
    </lineage>
</organism>
<feature type="transmembrane region" description="Helical" evidence="1">
    <location>
        <begin position="108"/>
        <end position="126"/>
    </location>
</feature>
<feature type="transmembrane region" description="Helical" evidence="1">
    <location>
        <begin position="428"/>
        <end position="445"/>
    </location>
</feature>
<keyword evidence="2" id="KW-0732">Signal</keyword>
<dbReference type="PANTHER" id="PTHR31595">
    <property type="entry name" value="LONG-CHAIN-ALCOHOL O-FATTY-ACYLTRANSFERASE 3-RELATED"/>
    <property type="match status" value="1"/>
</dbReference>
<gene>
    <name evidence="3" type="ORF">ACHAWO_005670</name>
</gene>
<protein>
    <recommendedName>
        <fullName evidence="5">Wax synthase domain-containing protein</fullName>
    </recommendedName>
</protein>
<dbReference type="Proteomes" id="UP001530400">
    <property type="component" value="Unassembled WGS sequence"/>
</dbReference>
<keyword evidence="1" id="KW-1133">Transmembrane helix</keyword>
<evidence type="ECO:0000313" key="3">
    <source>
        <dbReference type="EMBL" id="KAL3802266.1"/>
    </source>
</evidence>
<feature type="transmembrane region" description="Helical" evidence="1">
    <location>
        <begin position="389"/>
        <end position="407"/>
    </location>
</feature>
<reference evidence="3 4" key="1">
    <citation type="submission" date="2024-10" db="EMBL/GenBank/DDBJ databases">
        <title>Updated reference genomes for cyclostephanoid diatoms.</title>
        <authorList>
            <person name="Roberts W.R."/>
            <person name="Alverson A.J."/>
        </authorList>
    </citation>
    <scope>NUCLEOTIDE SEQUENCE [LARGE SCALE GENOMIC DNA]</scope>
    <source>
        <strain evidence="3 4">AJA010-31</strain>
    </source>
</reference>
<feature type="transmembrane region" description="Helical" evidence="1">
    <location>
        <begin position="231"/>
        <end position="252"/>
    </location>
</feature>
<keyword evidence="1" id="KW-0472">Membrane</keyword>
<feature type="transmembrane region" description="Helical" evidence="1">
    <location>
        <begin position="138"/>
        <end position="157"/>
    </location>
</feature>
<feature type="transmembrane region" description="Helical" evidence="1">
    <location>
        <begin position="163"/>
        <end position="181"/>
    </location>
</feature>
<dbReference type="InterPro" id="IPR044851">
    <property type="entry name" value="Wax_synthase"/>
</dbReference>
<dbReference type="EMBL" id="JALLPJ020000107">
    <property type="protein sequence ID" value="KAL3802266.1"/>
    <property type="molecule type" value="Genomic_DNA"/>
</dbReference>
<feature type="transmembrane region" description="Helical" evidence="1">
    <location>
        <begin position="193"/>
        <end position="211"/>
    </location>
</feature>
<accession>A0ABD3QRU3</accession>
<dbReference type="PANTHER" id="PTHR31595:SF57">
    <property type="entry name" value="OS04G0481900 PROTEIN"/>
    <property type="match status" value="1"/>
</dbReference>
<evidence type="ECO:0008006" key="5">
    <source>
        <dbReference type="Google" id="ProtNLM"/>
    </source>
</evidence>
<evidence type="ECO:0000313" key="4">
    <source>
        <dbReference type="Proteomes" id="UP001530400"/>
    </source>
</evidence>
<evidence type="ECO:0000256" key="2">
    <source>
        <dbReference type="SAM" id="SignalP"/>
    </source>
</evidence>
<feature type="transmembrane region" description="Helical" evidence="1">
    <location>
        <begin position="346"/>
        <end position="369"/>
    </location>
</feature>
<dbReference type="AlphaFoldDB" id="A0ABD3QRU3"/>
<feature type="signal peptide" evidence="2">
    <location>
        <begin position="1"/>
        <end position="22"/>
    </location>
</feature>